<protein>
    <submittedName>
        <fullName evidence="1">Uncharacterized protein</fullName>
    </submittedName>
</protein>
<name>A0A918F334_9DEIO</name>
<comment type="caution">
    <text evidence="1">The sequence shown here is derived from an EMBL/GenBank/DDBJ whole genome shotgun (WGS) entry which is preliminary data.</text>
</comment>
<proteinExistence type="predicted"/>
<dbReference type="EMBL" id="BMQL01000004">
    <property type="protein sequence ID" value="GGR00187.1"/>
    <property type="molecule type" value="Genomic_DNA"/>
</dbReference>
<evidence type="ECO:0000313" key="2">
    <source>
        <dbReference type="Proteomes" id="UP000603865"/>
    </source>
</evidence>
<accession>A0A918F334</accession>
<sequence length="102" mass="12204">MKKPILTTPLVWYHGSYLVNLPEQSKEMIRREFEKMLGPVLHVGVIESPEQLQSLYQQISLVNNWRARDARRLGKNWVRAKVIVWRGCYCIRQQPKGPWWSW</sequence>
<dbReference type="AlphaFoldDB" id="A0A918F334"/>
<dbReference type="RefSeq" id="WP_189088534.1">
    <property type="nucleotide sequence ID" value="NZ_BMQL01000004.1"/>
</dbReference>
<reference evidence="1" key="1">
    <citation type="journal article" date="2014" name="Int. J. Syst. Evol. Microbiol.">
        <title>Complete genome sequence of Corynebacterium casei LMG S-19264T (=DSM 44701T), isolated from a smear-ripened cheese.</title>
        <authorList>
            <consortium name="US DOE Joint Genome Institute (JGI-PGF)"/>
            <person name="Walter F."/>
            <person name="Albersmeier A."/>
            <person name="Kalinowski J."/>
            <person name="Ruckert C."/>
        </authorList>
    </citation>
    <scope>NUCLEOTIDE SEQUENCE</scope>
    <source>
        <strain evidence="1">JCM 31311</strain>
    </source>
</reference>
<reference evidence="1" key="2">
    <citation type="submission" date="2020-09" db="EMBL/GenBank/DDBJ databases">
        <authorList>
            <person name="Sun Q."/>
            <person name="Ohkuma M."/>
        </authorList>
    </citation>
    <scope>NUCLEOTIDE SEQUENCE</scope>
    <source>
        <strain evidence="1">JCM 31311</strain>
    </source>
</reference>
<dbReference type="Proteomes" id="UP000603865">
    <property type="component" value="Unassembled WGS sequence"/>
</dbReference>
<gene>
    <name evidence="1" type="ORF">GCM10008957_11150</name>
</gene>
<keyword evidence="2" id="KW-1185">Reference proteome</keyword>
<evidence type="ECO:0000313" key="1">
    <source>
        <dbReference type="EMBL" id="GGR00187.1"/>
    </source>
</evidence>
<organism evidence="1 2">
    <name type="scientific">Deinococcus ruber</name>
    <dbReference type="NCBI Taxonomy" id="1848197"/>
    <lineage>
        <taxon>Bacteria</taxon>
        <taxon>Thermotogati</taxon>
        <taxon>Deinococcota</taxon>
        <taxon>Deinococci</taxon>
        <taxon>Deinococcales</taxon>
        <taxon>Deinococcaceae</taxon>
        <taxon>Deinococcus</taxon>
    </lineage>
</organism>